<evidence type="ECO:0000256" key="3">
    <source>
        <dbReference type="ARBA" id="ARBA00022679"/>
    </source>
</evidence>
<dbReference type="PROSITE" id="PS51686">
    <property type="entry name" value="SAM_MT_RSMB_NOP"/>
    <property type="match status" value="1"/>
</dbReference>
<keyword evidence="5 6" id="KW-0694">RNA-binding</keyword>
<keyword evidence="1" id="KW-0963">Cytoplasm</keyword>
<dbReference type="InterPro" id="IPR001678">
    <property type="entry name" value="MeTrfase_RsmB-F_NOP2_dom"/>
</dbReference>
<evidence type="ECO:0000313" key="9">
    <source>
        <dbReference type="Proteomes" id="UP000190150"/>
    </source>
</evidence>
<dbReference type="InterPro" id="IPR031341">
    <property type="entry name" value="Methyltr_RsmF_N"/>
</dbReference>
<dbReference type="SUPFAM" id="SSF53335">
    <property type="entry name" value="S-adenosyl-L-methionine-dependent methyltransferases"/>
    <property type="match status" value="1"/>
</dbReference>
<dbReference type="InterPro" id="IPR049560">
    <property type="entry name" value="MeTrfase_RsmB-F_NOP2_cat"/>
</dbReference>
<dbReference type="AlphaFoldDB" id="A0A1T5GH38"/>
<dbReference type="STRING" id="1513896.SAMN05660841_04055"/>
<feature type="binding site" evidence="6">
    <location>
        <begin position="112"/>
        <end position="118"/>
    </location>
    <ligand>
        <name>S-adenosyl-L-methionine</name>
        <dbReference type="ChEBI" id="CHEBI:59789"/>
    </ligand>
</feature>
<evidence type="ECO:0000256" key="4">
    <source>
        <dbReference type="ARBA" id="ARBA00022691"/>
    </source>
</evidence>
<evidence type="ECO:0000256" key="5">
    <source>
        <dbReference type="ARBA" id="ARBA00022884"/>
    </source>
</evidence>
<feature type="binding site" evidence="6">
    <location>
        <position position="163"/>
    </location>
    <ligand>
        <name>S-adenosyl-L-methionine</name>
        <dbReference type="ChEBI" id="CHEBI:59789"/>
    </ligand>
</feature>
<evidence type="ECO:0000256" key="2">
    <source>
        <dbReference type="ARBA" id="ARBA00022603"/>
    </source>
</evidence>
<dbReference type="PRINTS" id="PR02008">
    <property type="entry name" value="RCMTFAMILY"/>
</dbReference>
<dbReference type="Gene3D" id="3.30.70.1170">
    <property type="entry name" value="Sun protein, domain 3"/>
    <property type="match status" value="1"/>
</dbReference>
<dbReference type="CDD" id="cd02440">
    <property type="entry name" value="AdoMet_MTases"/>
    <property type="match status" value="1"/>
</dbReference>
<organism evidence="8 9">
    <name type="scientific">Sphingobacterium nematocida</name>
    <dbReference type="NCBI Taxonomy" id="1513896"/>
    <lineage>
        <taxon>Bacteria</taxon>
        <taxon>Pseudomonadati</taxon>
        <taxon>Bacteroidota</taxon>
        <taxon>Sphingobacteriia</taxon>
        <taxon>Sphingobacteriales</taxon>
        <taxon>Sphingobacteriaceae</taxon>
        <taxon>Sphingobacterium</taxon>
    </lineage>
</organism>
<keyword evidence="3 6" id="KW-0808">Transferase</keyword>
<evidence type="ECO:0000256" key="6">
    <source>
        <dbReference type="PROSITE-ProRule" id="PRU01023"/>
    </source>
</evidence>
<dbReference type="GO" id="GO:0003723">
    <property type="term" value="F:RNA binding"/>
    <property type="evidence" value="ECO:0007669"/>
    <property type="project" value="UniProtKB-UniRule"/>
</dbReference>
<accession>A0A1T5GH38</accession>
<evidence type="ECO:0000313" key="8">
    <source>
        <dbReference type="EMBL" id="SKC07660.1"/>
    </source>
</evidence>
<feature type="binding site" evidence="6">
    <location>
        <position position="180"/>
    </location>
    <ligand>
        <name>S-adenosyl-L-methionine</name>
        <dbReference type="ChEBI" id="CHEBI:59789"/>
    </ligand>
</feature>
<dbReference type="EMBL" id="FUZF01000025">
    <property type="protein sequence ID" value="SKC07660.1"/>
    <property type="molecule type" value="Genomic_DNA"/>
</dbReference>
<dbReference type="Proteomes" id="UP000190150">
    <property type="component" value="Unassembled WGS sequence"/>
</dbReference>
<dbReference type="Gene3D" id="3.40.50.150">
    <property type="entry name" value="Vaccinia Virus protein VP39"/>
    <property type="match status" value="1"/>
</dbReference>
<name>A0A1T5GH38_9SPHI</name>
<keyword evidence="9" id="KW-1185">Reference proteome</keyword>
<sequence>MSNRLPPDLVRHLQGDATFDYKAFVAIHDNEQKTSSIRINPAKVFDLSLLDIDRPIPWCKEGYYLKKRPVFTLDPLFHAGCYYSQEASSMFLDFVVRQLNLHLEPIRALDLCSAPGGKATLLNATLHRDGLLVANEIIKGRAAVLRENLMKWGNPNVIVSNNDPSAFGRLPGYFDLMVVDAPCSGSGMFHKDHNAIDEWSMANVKLCSERQQRIIANSIASLKTGGYLFYSTCSYSKEENEDIVDWMIDTFGLESVSIPVEDAWGIEVSQSEKHSATSYRFYPHKVAGEGFFCAVLKKRDEQDSVSLKKVKTDKNAAPQGLAERWANMDGLYSFLHHDLLHIFPKSYELDLGALQKVLYLKNAGTEIGRVVGKDLIPSHDLALSNRIHKDIPYLDLSLEDMLTYLRKENLPSTVNPDGLKGWVIVRYEGMDIGWIKAMPNRINNYYPKEVRIANL</sequence>
<dbReference type="GO" id="GO:0008173">
    <property type="term" value="F:RNA methyltransferase activity"/>
    <property type="evidence" value="ECO:0007669"/>
    <property type="project" value="InterPro"/>
</dbReference>
<dbReference type="Pfam" id="PF13636">
    <property type="entry name" value="Methyltranf_PUA"/>
    <property type="match status" value="1"/>
</dbReference>
<comment type="similarity">
    <text evidence="6">Belongs to the class I-like SAM-binding methyltransferase superfamily. RsmB/NOP family.</text>
</comment>
<dbReference type="GO" id="GO:0001510">
    <property type="term" value="P:RNA methylation"/>
    <property type="evidence" value="ECO:0007669"/>
    <property type="project" value="InterPro"/>
</dbReference>
<keyword evidence="4 6" id="KW-0949">S-adenosyl-L-methionine</keyword>
<dbReference type="PANTHER" id="PTHR22807">
    <property type="entry name" value="NOP2 YEAST -RELATED NOL1/NOP2/FMU SUN DOMAIN-CONTAINING"/>
    <property type="match status" value="1"/>
</dbReference>
<dbReference type="OrthoDB" id="9810297at2"/>
<dbReference type="InterPro" id="IPR023267">
    <property type="entry name" value="RCMT"/>
</dbReference>
<feature type="active site" description="Nucleophile" evidence="6">
    <location>
        <position position="233"/>
    </location>
</feature>
<feature type="domain" description="SAM-dependent MTase RsmB/NOP-type" evidence="7">
    <location>
        <begin position="1"/>
        <end position="299"/>
    </location>
</feature>
<gene>
    <name evidence="8" type="ORF">SAMN05660841_04055</name>
</gene>
<evidence type="ECO:0000259" key="7">
    <source>
        <dbReference type="PROSITE" id="PS51686"/>
    </source>
</evidence>
<dbReference type="Pfam" id="PF17125">
    <property type="entry name" value="Methyltr_RsmF_N"/>
    <property type="match status" value="1"/>
</dbReference>
<dbReference type="Pfam" id="PF01189">
    <property type="entry name" value="Methyltr_RsmB-F"/>
    <property type="match status" value="1"/>
</dbReference>
<feature type="binding site" evidence="6">
    <location>
        <position position="136"/>
    </location>
    <ligand>
        <name>S-adenosyl-L-methionine</name>
        <dbReference type="ChEBI" id="CHEBI:59789"/>
    </ligand>
</feature>
<dbReference type="Gene3D" id="2.30.130.60">
    <property type="match status" value="1"/>
</dbReference>
<proteinExistence type="inferred from homology"/>
<evidence type="ECO:0000256" key="1">
    <source>
        <dbReference type="ARBA" id="ARBA00022490"/>
    </source>
</evidence>
<dbReference type="RefSeq" id="WP_079645693.1">
    <property type="nucleotide sequence ID" value="NZ_FUZF01000025.1"/>
</dbReference>
<protein>
    <submittedName>
        <fullName evidence="8">16S rRNA C967 or C1407 C5-methylase, RsmB/RsmF family</fullName>
    </submittedName>
</protein>
<dbReference type="PANTHER" id="PTHR22807:SF30">
    <property type="entry name" value="28S RRNA (CYTOSINE(4447)-C(5))-METHYLTRANSFERASE-RELATED"/>
    <property type="match status" value="1"/>
</dbReference>
<dbReference type="InterPro" id="IPR027391">
    <property type="entry name" value="Nol1_Nop2_Fmu_2"/>
</dbReference>
<reference evidence="9" key="1">
    <citation type="submission" date="2017-02" db="EMBL/GenBank/DDBJ databases">
        <authorList>
            <person name="Varghese N."/>
            <person name="Submissions S."/>
        </authorList>
    </citation>
    <scope>NUCLEOTIDE SEQUENCE [LARGE SCALE GENOMIC DNA]</scope>
    <source>
        <strain evidence="9">DSM 24091</strain>
    </source>
</reference>
<keyword evidence="2 6" id="KW-0489">Methyltransferase</keyword>
<dbReference type="InterPro" id="IPR029063">
    <property type="entry name" value="SAM-dependent_MTases_sf"/>
</dbReference>